<dbReference type="Proteomes" id="UP000069272">
    <property type="component" value="Chromosome 3R"/>
</dbReference>
<dbReference type="EnsemblMetazoa" id="AALB014944-RA">
    <property type="protein sequence ID" value="AALB014944-PA"/>
    <property type="gene ID" value="AALB014944"/>
</dbReference>
<organism evidence="1 2">
    <name type="scientific">Anopheles albimanus</name>
    <name type="common">New world malaria mosquito</name>
    <dbReference type="NCBI Taxonomy" id="7167"/>
    <lineage>
        <taxon>Eukaryota</taxon>
        <taxon>Metazoa</taxon>
        <taxon>Ecdysozoa</taxon>
        <taxon>Arthropoda</taxon>
        <taxon>Hexapoda</taxon>
        <taxon>Insecta</taxon>
        <taxon>Pterygota</taxon>
        <taxon>Neoptera</taxon>
        <taxon>Endopterygota</taxon>
        <taxon>Diptera</taxon>
        <taxon>Nematocera</taxon>
        <taxon>Culicoidea</taxon>
        <taxon>Culicidae</taxon>
        <taxon>Anophelinae</taxon>
        <taxon>Anopheles</taxon>
    </lineage>
</organism>
<proteinExistence type="predicted"/>
<name>A0A182FZC8_ANOAL</name>
<dbReference type="AlphaFoldDB" id="A0A182FZC8"/>
<reference evidence="1 2" key="1">
    <citation type="journal article" date="2017" name="G3 (Bethesda)">
        <title>The Physical Genome Mapping of Anopheles albimanus Corrected Scaffold Misassemblies and Identified Interarm Rearrangements in Genus Anopheles.</title>
        <authorList>
            <person name="Artemov G.N."/>
            <person name="Peery A.N."/>
            <person name="Jiang X."/>
            <person name="Tu Z."/>
            <person name="Stegniy V.N."/>
            <person name="Sharakhova M.V."/>
            <person name="Sharakhov I.V."/>
        </authorList>
    </citation>
    <scope>NUCLEOTIDE SEQUENCE [LARGE SCALE GENOMIC DNA]</scope>
    <source>
        <strain evidence="1 2">ALBI9_A</strain>
    </source>
</reference>
<evidence type="ECO:0000313" key="2">
    <source>
        <dbReference type="Proteomes" id="UP000069272"/>
    </source>
</evidence>
<dbReference type="VEuPathDB" id="VectorBase:AALB014944"/>
<sequence length="68" mass="7905">DCRTFFLLERFCVCCYIFFFDRVIRSISSFSNNGEVDGEPHVKLHSVGCSRVKRTKNHLAPRCHKLPS</sequence>
<keyword evidence="2" id="KW-1185">Reference proteome</keyword>
<protein>
    <submittedName>
        <fullName evidence="1">Uncharacterized protein</fullName>
    </submittedName>
</protein>
<reference evidence="1" key="2">
    <citation type="submission" date="2022-08" db="UniProtKB">
        <authorList>
            <consortium name="EnsemblMetazoa"/>
        </authorList>
    </citation>
    <scope>IDENTIFICATION</scope>
    <source>
        <strain evidence="1">STECLA/ALBI9_A</strain>
    </source>
</reference>
<evidence type="ECO:0000313" key="1">
    <source>
        <dbReference type="EnsemblMetazoa" id="AALB014944-PA"/>
    </source>
</evidence>
<accession>A0A182FZC8</accession>